<keyword evidence="1" id="KW-0732">Signal</keyword>
<keyword evidence="3" id="KW-1185">Reference proteome</keyword>
<comment type="caution">
    <text evidence="2">The sequence shown here is derived from an EMBL/GenBank/DDBJ whole genome shotgun (WGS) entry which is preliminary data.</text>
</comment>
<dbReference type="AlphaFoldDB" id="A0A9W6GMQ8"/>
<name>A0A9W6GMQ8_9FUSO</name>
<evidence type="ECO:0000256" key="1">
    <source>
        <dbReference type="SAM" id="SignalP"/>
    </source>
</evidence>
<reference evidence="2" key="1">
    <citation type="submission" date="2022-12" db="EMBL/GenBank/DDBJ databases">
        <title>Reference genome sequencing for broad-spectrum identification of bacterial and archaeal isolates by mass spectrometry.</title>
        <authorList>
            <person name="Sekiguchi Y."/>
            <person name="Tourlousse D.M."/>
        </authorList>
    </citation>
    <scope>NUCLEOTIDE SEQUENCE</scope>
    <source>
        <strain evidence="2">10succ1</strain>
    </source>
</reference>
<proteinExistence type="predicted"/>
<organism evidence="2 3">
    <name type="scientific">Propionigenium maris DSM 9537</name>
    <dbReference type="NCBI Taxonomy" id="1123000"/>
    <lineage>
        <taxon>Bacteria</taxon>
        <taxon>Fusobacteriati</taxon>
        <taxon>Fusobacteriota</taxon>
        <taxon>Fusobacteriia</taxon>
        <taxon>Fusobacteriales</taxon>
        <taxon>Fusobacteriaceae</taxon>
        <taxon>Propionigenium</taxon>
    </lineage>
</organism>
<protein>
    <submittedName>
        <fullName evidence="2">Uncharacterized protein</fullName>
    </submittedName>
</protein>
<gene>
    <name evidence="2" type="ORF">PM10SUCC1_21830</name>
</gene>
<feature type="signal peptide" evidence="1">
    <location>
        <begin position="1"/>
        <end position="18"/>
    </location>
</feature>
<evidence type="ECO:0000313" key="3">
    <source>
        <dbReference type="Proteomes" id="UP001144471"/>
    </source>
</evidence>
<accession>A0A9W6GMQ8</accession>
<sequence>MITAAVVLVVFMAASYCAKNCDGIGYQSRGIGILEDIKLMYCFDSNGYNAKGYDKNGYDKDGYNEFGYDKFGYQR</sequence>
<feature type="chain" id="PRO_5040853972" evidence="1">
    <location>
        <begin position="19"/>
        <end position="75"/>
    </location>
</feature>
<evidence type="ECO:0000313" key="2">
    <source>
        <dbReference type="EMBL" id="GLI56669.1"/>
    </source>
</evidence>
<dbReference type="Proteomes" id="UP001144471">
    <property type="component" value="Unassembled WGS sequence"/>
</dbReference>
<dbReference type="EMBL" id="BSDY01000009">
    <property type="protein sequence ID" value="GLI56669.1"/>
    <property type="molecule type" value="Genomic_DNA"/>
</dbReference>